<accession>A0A0B6ZV99</accession>
<name>A0A0B6ZV99_9EUPU</name>
<dbReference type="EMBL" id="HACG01024891">
    <property type="protein sequence ID" value="CEK71756.1"/>
    <property type="molecule type" value="Transcribed_RNA"/>
</dbReference>
<protein>
    <submittedName>
        <fullName evidence="1">Uncharacterized protein</fullName>
    </submittedName>
</protein>
<proteinExistence type="predicted"/>
<sequence>DPTSNVLQWTAVCLRLLRSSLQYLTLDSIMSQAVEIQPTKINVLQWTVVHLRLVLSNLQEIDKLQPSIK</sequence>
<organism evidence="1">
    <name type="scientific">Arion vulgaris</name>
    <dbReference type="NCBI Taxonomy" id="1028688"/>
    <lineage>
        <taxon>Eukaryota</taxon>
        <taxon>Metazoa</taxon>
        <taxon>Spiralia</taxon>
        <taxon>Lophotrochozoa</taxon>
        <taxon>Mollusca</taxon>
        <taxon>Gastropoda</taxon>
        <taxon>Heterobranchia</taxon>
        <taxon>Euthyneura</taxon>
        <taxon>Panpulmonata</taxon>
        <taxon>Eupulmonata</taxon>
        <taxon>Stylommatophora</taxon>
        <taxon>Helicina</taxon>
        <taxon>Arionoidea</taxon>
        <taxon>Arionidae</taxon>
        <taxon>Arion</taxon>
    </lineage>
</organism>
<dbReference type="AlphaFoldDB" id="A0A0B6ZV99"/>
<feature type="non-terminal residue" evidence="1">
    <location>
        <position position="1"/>
    </location>
</feature>
<gene>
    <name evidence="1" type="primary">ORF79698</name>
</gene>
<evidence type="ECO:0000313" key="1">
    <source>
        <dbReference type="EMBL" id="CEK71756.1"/>
    </source>
</evidence>
<reference evidence="1" key="1">
    <citation type="submission" date="2014-12" db="EMBL/GenBank/DDBJ databases">
        <title>Insight into the proteome of Arion vulgaris.</title>
        <authorList>
            <person name="Aradska J."/>
            <person name="Bulat T."/>
            <person name="Smidak R."/>
            <person name="Sarate P."/>
            <person name="Gangsoo J."/>
            <person name="Sialana F."/>
            <person name="Bilban M."/>
            <person name="Lubec G."/>
        </authorList>
    </citation>
    <scope>NUCLEOTIDE SEQUENCE</scope>
    <source>
        <tissue evidence="1">Skin</tissue>
    </source>
</reference>